<evidence type="ECO:0000313" key="8">
    <source>
        <dbReference type="Proteomes" id="UP000037043"/>
    </source>
</evidence>
<dbReference type="AlphaFoldDB" id="A0A0L6Z966"/>
<accession>A0A0L6Z966</accession>
<keyword evidence="8" id="KW-1185">Reference proteome</keyword>
<name>A0A0L6Z966_9CLOT</name>
<dbReference type="Pfam" id="PF01297">
    <property type="entry name" value="ZnuA"/>
    <property type="match status" value="1"/>
</dbReference>
<keyword evidence="5" id="KW-0175">Coiled coil</keyword>
<dbReference type="PRINTS" id="PR00691">
    <property type="entry name" value="ADHESINB"/>
</dbReference>
<dbReference type="PANTHER" id="PTHR42953">
    <property type="entry name" value="HIGH-AFFINITY ZINC UPTAKE SYSTEM PROTEIN ZNUA-RELATED"/>
    <property type="match status" value="1"/>
</dbReference>
<organism evidence="7 8">
    <name type="scientific">Clostridium homopropionicum DSM 5847</name>
    <dbReference type="NCBI Taxonomy" id="1121318"/>
    <lineage>
        <taxon>Bacteria</taxon>
        <taxon>Bacillati</taxon>
        <taxon>Bacillota</taxon>
        <taxon>Clostridia</taxon>
        <taxon>Eubacteriales</taxon>
        <taxon>Clostridiaceae</taxon>
        <taxon>Clostridium</taxon>
    </lineage>
</organism>
<gene>
    <name evidence="7" type="primary">znuA</name>
    <name evidence="7" type="ORF">CLHOM_21200</name>
</gene>
<dbReference type="GO" id="GO:0046872">
    <property type="term" value="F:metal ion binding"/>
    <property type="evidence" value="ECO:0007669"/>
    <property type="project" value="InterPro"/>
</dbReference>
<dbReference type="PROSITE" id="PS51257">
    <property type="entry name" value="PROKAR_LIPOPROTEIN"/>
    <property type="match status" value="1"/>
</dbReference>
<dbReference type="Proteomes" id="UP000037043">
    <property type="component" value="Unassembled WGS sequence"/>
</dbReference>
<dbReference type="SUPFAM" id="SSF53807">
    <property type="entry name" value="Helical backbone' metal receptor"/>
    <property type="match status" value="1"/>
</dbReference>
<evidence type="ECO:0000313" key="7">
    <source>
        <dbReference type="EMBL" id="KOA19510.1"/>
    </source>
</evidence>
<dbReference type="PRINTS" id="PR00690">
    <property type="entry name" value="ADHESNFAMILY"/>
</dbReference>
<evidence type="ECO:0000256" key="1">
    <source>
        <dbReference type="ARBA" id="ARBA00011028"/>
    </source>
</evidence>
<keyword evidence="3 6" id="KW-0732">Signal</keyword>
<dbReference type="InterPro" id="IPR006128">
    <property type="entry name" value="Lipoprotein_PsaA-like"/>
</dbReference>
<dbReference type="PANTHER" id="PTHR42953:SF3">
    <property type="entry name" value="HIGH-AFFINITY ZINC UPTAKE SYSTEM PROTEIN ZNUA"/>
    <property type="match status" value="1"/>
</dbReference>
<feature type="coiled-coil region" evidence="5">
    <location>
        <begin position="152"/>
        <end position="194"/>
    </location>
</feature>
<proteinExistence type="inferred from homology"/>
<evidence type="ECO:0000256" key="5">
    <source>
        <dbReference type="SAM" id="Coils"/>
    </source>
</evidence>
<reference evidence="8" key="1">
    <citation type="submission" date="2015-08" db="EMBL/GenBank/DDBJ databases">
        <title>Genome sequence of the strict anaerobe Clostridium homopropionicum LuHBu1 (DSM 5847T).</title>
        <authorList>
            <person name="Poehlein A."/>
            <person name="Beck M."/>
            <person name="Schiel-Bengelsdorf B."/>
            <person name="Bengelsdorf F.R."/>
            <person name="Daniel R."/>
            <person name="Duerre P."/>
        </authorList>
    </citation>
    <scope>NUCLEOTIDE SEQUENCE [LARGE SCALE GENOMIC DNA]</scope>
    <source>
        <strain evidence="8">DSM 5847</strain>
    </source>
</reference>
<dbReference type="STRING" id="36844.SAMN04488501_12410"/>
<comment type="similarity">
    <text evidence="1 4">Belongs to the bacterial solute-binding protein 9 family.</text>
</comment>
<evidence type="ECO:0000256" key="3">
    <source>
        <dbReference type="ARBA" id="ARBA00022729"/>
    </source>
</evidence>
<dbReference type="GO" id="GO:0030001">
    <property type="term" value="P:metal ion transport"/>
    <property type="evidence" value="ECO:0007669"/>
    <property type="project" value="InterPro"/>
</dbReference>
<evidence type="ECO:0000256" key="4">
    <source>
        <dbReference type="RuleBase" id="RU003512"/>
    </source>
</evidence>
<evidence type="ECO:0000256" key="6">
    <source>
        <dbReference type="SAM" id="SignalP"/>
    </source>
</evidence>
<dbReference type="CDD" id="cd01017">
    <property type="entry name" value="AdcA"/>
    <property type="match status" value="1"/>
</dbReference>
<dbReference type="InterPro" id="IPR050492">
    <property type="entry name" value="Bact_metal-bind_prot9"/>
</dbReference>
<dbReference type="InterPro" id="IPR006127">
    <property type="entry name" value="ZnuA-like"/>
</dbReference>
<dbReference type="GO" id="GO:0007155">
    <property type="term" value="P:cell adhesion"/>
    <property type="evidence" value="ECO:0007669"/>
    <property type="project" value="InterPro"/>
</dbReference>
<evidence type="ECO:0000256" key="2">
    <source>
        <dbReference type="ARBA" id="ARBA00022448"/>
    </source>
</evidence>
<keyword evidence="2 4" id="KW-0813">Transport</keyword>
<feature type="chain" id="PRO_5038923404" evidence="6">
    <location>
        <begin position="23"/>
        <end position="310"/>
    </location>
</feature>
<dbReference type="PATRIC" id="fig|1121318.3.peg.2135"/>
<sequence length="310" mass="35116">MYRKIIAFFTIFIMIISLSACGNKDYSEVSTKTKDNNNSKGDKIEVVVSFNPLKEFAEAVGKDKITVTSIVSGGIEPHEFEPKAKDLENINKGKIFVYNGLGMEPWAEKVLKTIENKDVIIVKASKGGNFIKTSEEEEGTHGEYDPHIWLSLKEAKVEANNIKEALIKADAANKEFYENNYKDFASKLDNLFNEYDKKFKEVKNKNFVTGHEAFAYICRDFNLQQNSVENMFSEGEPSAKKLKELVDYARKNNVKTIFSEGNVSPKVSEALASEIGAKVESIYTLETKEDNKNYLESMKDNLEKIYVSLK</sequence>
<comment type="caution">
    <text evidence="7">The sequence shown here is derived from an EMBL/GenBank/DDBJ whole genome shotgun (WGS) entry which is preliminary data.</text>
</comment>
<dbReference type="Gene3D" id="3.40.50.1980">
    <property type="entry name" value="Nitrogenase molybdenum iron protein domain"/>
    <property type="match status" value="2"/>
</dbReference>
<protein>
    <submittedName>
        <fullName evidence="7">High-affinity zinc uptake system binding-protein ZnuA</fullName>
    </submittedName>
</protein>
<dbReference type="InterPro" id="IPR006129">
    <property type="entry name" value="AdhesinB"/>
</dbReference>
<dbReference type="EMBL" id="LHUR01000023">
    <property type="protein sequence ID" value="KOA19510.1"/>
    <property type="molecule type" value="Genomic_DNA"/>
</dbReference>
<feature type="signal peptide" evidence="6">
    <location>
        <begin position="1"/>
        <end position="22"/>
    </location>
</feature>
<dbReference type="RefSeq" id="WP_052221655.1">
    <property type="nucleotide sequence ID" value="NZ_LHUR01000023.1"/>
</dbReference>